<evidence type="ECO:0000313" key="2">
    <source>
        <dbReference type="EMBL" id="BBI32704.1"/>
    </source>
</evidence>
<dbReference type="GO" id="GO:0009243">
    <property type="term" value="P:O antigen biosynthetic process"/>
    <property type="evidence" value="ECO:0007669"/>
    <property type="project" value="InterPro"/>
</dbReference>
<dbReference type="KEGG" id="cohn:KCTCHS21_21030"/>
<evidence type="ECO:0000259" key="1">
    <source>
        <dbReference type="Pfam" id="PF00483"/>
    </source>
</evidence>
<feature type="domain" description="Nucleotidyl transferase" evidence="1">
    <location>
        <begin position="2"/>
        <end position="209"/>
    </location>
</feature>
<dbReference type="CDD" id="cd02524">
    <property type="entry name" value="G1P_cytidylyltransferase"/>
    <property type="match status" value="1"/>
</dbReference>
<dbReference type="InterPro" id="IPR013446">
    <property type="entry name" value="G1P_cyt_trans-like"/>
</dbReference>
<dbReference type="EMBL" id="AP019400">
    <property type="protein sequence ID" value="BBI32704.1"/>
    <property type="molecule type" value="Genomic_DNA"/>
</dbReference>
<name>A0A3T1D3N3_9BACL</name>
<keyword evidence="2" id="KW-0808">Transferase</keyword>
<protein>
    <submittedName>
        <fullName evidence="2">Glucose-1-phosphate cytidylyltransferase</fullName>
    </submittedName>
</protein>
<dbReference type="PANTHER" id="PTHR47183">
    <property type="entry name" value="GLUCOSE-1-PHOSPHATE CYTIDYLYLTRANSFERASE-RELATED"/>
    <property type="match status" value="1"/>
</dbReference>
<dbReference type="PANTHER" id="PTHR47183:SF1">
    <property type="entry name" value="GLUCOSE-1-PHOSPHATE CYTIDYLYLTRANSFERASE"/>
    <property type="match status" value="1"/>
</dbReference>
<dbReference type="Proteomes" id="UP000289856">
    <property type="component" value="Chromosome"/>
</dbReference>
<gene>
    <name evidence="2" type="primary">rfbF</name>
    <name evidence="2" type="ORF">KCTCHS21_21030</name>
</gene>
<keyword evidence="3" id="KW-1185">Reference proteome</keyword>
<reference evidence="2 3" key="1">
    <citation type="submission" date="2019-01" db="EMBL/GenBank/DDBJ databases">
        <title>Complete genome sequence of Cohnella hallensis HS21 isolated from Korean fir (Abies koreana) rhizospheric soil.</title>
        <authorList>
            <person name="Jiang L."/>
            <person name="Kang S.W."/>
            <person name="Kim S."/>
            <person name="Jung J."/>
            <person name="Kim C.Y."/>
            <person name="Kim D.H."/>
            <person name="Kim S.W."/>
            <person name="Lee J."/>
        </authorList>
    </citation>
    <scope>NUCLEOTIDE SEQUENCE [LARGE SCALE GENOMIC DNA]</scope>
    <source>
        <strain evidence="2 3">HS21</strain>
    </source>
</reference>
<evidence type="ECO:0000313" key="3">
    <source>
        <dbReference type="Proteomes" id="UP000289856"/>
    </source>
</evidence>
<dbReference type="InterPro" id="IPR005835">
    <property type="entry name" value="NTP_transferase_dom"/>
</dbReference>
<dbReference type="Pfam" id="PF00483">
    <property type="entry name" value="NTP_transferase"/>
    <property type="match status" value="1"/>
</dbReference>
<dbReference type="InterPro" id="IPR029044">
    <property type="entry name" value="Nucleotide-diphossugar_trans"/>
</dbReference>
<dbReference type="InterPro" id="IPR046981">
    <property type="entry name" value="G1P_cyt_trans"/>
</dbReference>
<sequence>MKVVIFAGGFGTRISEETHLKPKPMIEIGDKPILWHVMDIYSKYGFREFIICLGYKANVIKEYFAHYYLYGSDVTFDFGSKTNEITVHNRYIDPWKVTLVDTGLDTMTGGRLKRVQKYVGKEPFMLTYGDGLSDLDIRKLVEFHKSHGKLATVTATQPLGRFGALQVTTEGQVLGFVEKPQGDGGWVNGGFFVLQPDVFDYIDGDATVWEKEPLESLAKAAQLMAYHHTGFWHPMDTLRDKNYLEELWKTGKASWKRNG</sequence>
<dbReference type="RefSeq" id="WP_130607420.1">
    <property type="nucleotide sequence ID" value="NZ_AP019400.1"/>
</dbReference>
<accession>A0A3T1D3N3</accession>
<keyword evidence="2" id="KW-0548">Nucleotidyltransferase</keyword>
<dbReference type="Gene3D" id="3.90.550.10">
    <property type="entry name" value="Spore Coat Polysaccharide Biosynthesis Protein SpsA, Chain A"/>
    <property type="match status" value="1"/>
</dbReference>
<organism evidence="2 3">
    <name type="scientific">Cohnella abietis</name>
    <dbReference type="NCBI Taxonomy" id="2507935"/>
    <lineage>
        <taxon>Bacteria</taxon>
        <taxon>Bacillati</taxon>
        <taxon>Bacillota</taxon>
        <taxon>Bacilli</taxon>
        <taxon>Bacillales</taxon>
        <taxon>Paenibacillaceae</taxon>
        <taxon>Cohnella</taxon>
    </lineage>
</organism>
<dbReference type="SUPFAM" id="SSF53448">
    <property type="entry name" value="Nucleotide-diphospho-sugar transferases"/>
    <property type="match status" value="1"/>
</dbReference>
<dbReference type="NCBIfam" id="TIGR02623">
    <property type="entry name" value="G1P_cyt_trans"/>
    <property type="match status" value="1"/>
</dbReference>
<dbReference type="AlphaFoldDB" id="A0A3T1D3N3"/>
<dbReference type="GO" id="GO:0047343">
    <property type="term" value="F:glucose-1-phosphate cytidylyltransferase activity"/>
    <property type="evidence" value="ECO:0007669"/>
    <property type="project" value="InterPro"/>
</dbReference>
<dbReference type="OrthoDB" id="9801899at2"/>
<proteinExistence type="predicted"/>